<accession>A0ABU1IR99</accession>
<protein>
    <submittedName>
        <fullName evidence="3">AcrR family transcriptional regulator</fullName>
    </submittedName>
</protein>
<feature type="domain" description="HTH tetR-type" evidence="2">
    <location>
        <begin position="19"/>
        <end position="62"/>
    </location>
</feature>
<evidence type="ECO:0000313" key="4">
    <source>
        <dbReference type="Proteomes" id="UP001185012"/>
    </source>
</evidence>
<dbReference type="Proteomes" id="UP001185012">
    <property type="component" value="Unassembled WGS sequence"/>
</dbReference>
<comment type="caution">
    <text evidence="3">The sequence shown here is derived from an EMBL/GenBank/DDBJ whole genome shotgun (WGS) entry which is preliminary data.</text>
</comment>
<dbReference type="InterPro" id="IPR009057">
    <property type="entry name" value="Homeodomain-like_sf"/>
</dbReference>
<dbReference type="InterPro" id="IPR001647">
    <property type="entry name" value="HTH_TetR"/>
</dbReference>
<keyword evidence="1" id="KW-0238">DNA-binding</keyword>
<organism evidence="3 4">
    <name type="scientific">Desmospora profundinema</name>
    <dbReference type="NCBI Taxonomy" id="1571184"/>
    <lineage>
        <taxon>Bacteria</taxon>
        <taxon>Bacillati</taxon>
        <taxon>Bacillota</taxon>
        <taxon>Bacilli</taxon>
        <taxon>Bacillales</taxon>
        <taxon>Thermoactinomycetaceae</taxon>
        <taxon>Desmospora</taxon>
    </lineage>
</organism>
<evidence type="ECO:0000256" key="1">
    <source>
        <dbReference type="ARBA" id="ARBA00023125"/>
    </source>
</evidence>
<evidence type="ECO:0000313" key="3">
    <source>
        <dbReference type="EMBL" id="MDR6227315.1"/>
    </source>
</evidence>
<dbReference type="SUPFAM" id="SSF46689">
    <property type="entry name" value="Homeodomain-like"/>
    <property type="match status" value="1"/>
</dbReference>
<name>A0ABU1IR99_9BACL</name>
<keyword evidence="4" id="KW-1185">Reference proteome</keyword>
<evidence type="ECO:0000259" key="2">
    <source>
        <dbReference type="Pfam" id="PF00440"/>
    </source>
</evidence>
<dbReference type="Gene3D" id="1.10.357.10">
    <property type="entry name" value="Tetracycline Repressor, domain 2"/>
    <property type="match status" value="1"/>
</dbReference>
<reference evidence="3 4" key="1">
    <citation type="submission" date="2023-07" db="EMBL/GenBank/DDBJ databases">
        <title>Genomic Encyclopedia of Type Strains, Phase IV (KMG-IV): sequencing the most valuable type-strain genomes for metagenomic binning, comparative biology and taxonomic classification.</title>
        <authorList>
            <person name="Goeker M."/>
        </authorList>
    </citation>
    <scope>NUCLEOTIDE SEQUENCE [LARGE SCALE GENOMIC DNA]</scope>
    <source>
        <strain evidence="3 4">DSM 45903</strain>
    </source>
</reference>
<gene>
    <name evidence="3" type="ORF">JOE21_003330</name>
</gene>
<proteinExistence type="predicted"/>
<dbReference type="RefSeq" id="WP_309868300.1">
    <property type="nucleotide sequence ID" value="NZ_JAVDQG010000009.1"/>
</dbReference>
<dbReference type="Pfam" id="PF00440">
    <property type="entry name" value="TetR_N"/>
    <property type="match status" value="1"/>
</dbReference>
<sequence length="225" mass="25915">MSKNINLRELKKARTKLLLLQTTLDLIGQGSMKDLHVEDICRKAEISKVTFFNYFSKKEELFCYFMGIWGLHRAVEQHLHPLRGIAGIRRIFHRVAEEDLRSSGVMLNLIRFLAGTDGKPDVPPITDAEKQVLYPEWDDITEWDLPHLYELFRHFLQESVEDGEVTAEMPLETLTLVTISQFYGAFLSGHNGGVADMKMHYDMHLRLLLANPSDSDVGWIIDKNE</sequence>
<dbReference type="EMBL" id="JAVDQG010000009">
    <property type="protein sequence ID" value="MDR6227315.1"/>
    <property type="molecule type" value="Genomic_DNA"/>
</dbReference>